<evidence type="ECO:0000313" key="2">
    <source>
        <dbReference type="Proteomes" id="UP000315389"/>
    </source>
</evidence>
<comment type="caution">
    <text evidence="1">The sequence shown here is derived from an EMBL/GenBank/DDBJ whole genome shotgun (WGS) entry which is preliminary data.</text>
</comment>
<dbReference type="EMBL" id="VFOS01000002">
    <property type="protein sequence ID" value="TQL62098.1"/>
    <property type="molecule type" value="Genomic_DNA"/>
</dbReference>
<reference evidence="1 2" key="1">
    <citation type="submission" date="2019-06" db="EMBL/GenBank/DDBJ databases">
        <title>Sequencing the genomes of 1000 actinobacteria strains.</title>
        <authorList>
            <person name="Klenk H.-P."/>
        </authorList>
    </citation>
    <scope>NUCLEOTIDE SEQUENCE [LARGE SCALE GENOMIC DNA]</scope>
    <source>
        <strain evidence="1 2">DSM 4813</strain>
    </source>
</reference>
<organism evidence="1 2">
    <name type="scientific">Rarobacter faecitabidus</name>
    <dbReference type="NCBI Taxonomy" id="13243"/>
    <lineage>
        <taxon>Bacteria</taxon>
        <taxon>Bacillati</taxon>
        <taxon>Actinomycetota</taxon>
        <taxon>Actinomycetes</taxon>
        <taxon>Micrococcales</taxon>
        <taxon>Rarobacteraceae</taxon>
        <taxon>Rarobacter</taxon>
    </lineage>
</organism>
<dbReference type="AlphaFoldDB" id="A0A542ZP14"/>
<keyword evidence="2" id="KW-1185">Reference proteome</keyword>
<dbReference type="PROSITE" id="PS51257">
    <property type="entry name" value="PROKAR_LIPOPROTEIN"/>
    <property type="match status" value="1"/>
</dbReference>
<name>A0A542ZP14_RARFA</name>
<evidence type="ECO:0000313" key="1">
    <source>
        <dbReference type="EMBL" id="TQL62098.1"/>
    </source>
</evidence>
<proteinExistence type="predicted"/>
<sequence length="197" mass="20958">MILPKKRPRGEVRVITFLACVVTLISGCSDSPRSEGPLVGVRSDAGESSVCGPAPVVGETVFGSRLTNGSKEPLTILTVGTHDSINVASVQYQIDPNPEPFTYFGTQFDPIPSGSERPGAREYLARLIPAQGGEVAAASDVVLASRITATDPKTVAAIYHPVITYESQGKTYREELFMDFALTPGGDCSDGDLSWDH</sequence>
<dbReference type="Proteomes" id="UP000315389">
    <property type="component" value="Unassembled WGS sequence"/>
</dbReference>
<accession>A0A542ZP14</accession>
<protein>
    <submittedName>
        <fullName evidence="1">Uncharacterized protein</fullName>
    </submittedName>
</protein>
<gene>
    <name evidence="1" type="ORF">FB461_1733</name>
</gene>